<evidence type="ECO:0000256" key="1">
    <source>
        <dbReference type="SAM" id="Coils"/>
    </source>
</evidence>
<name>F0Y6T7_AURAN</name>
<proteinExistence type="predicted"/>
<gene>
    <name evidence="3" type="ORF">AURANDRAFT_63361</name>
</gene>
<evidence type="ECO:0000313" key="3">
    <source>
        <dbReference type="EMBL" id="EGB09329.1"/>
    </source>
</evidence>
<keyword evidence="2" id="KW-0812">Transmembrane</keyword>
<dbReference type="EMBL" id="GL833126">
    <property type="protein sequence ID" value="EGB09329.1"/>
    <property type="molecule type" value="Genomic_DNA"/>
</dbReference>
<dbReference type="KEGG" id="aaf:AURANDRAFT_63361"/>
<dbReference type="Proteomes" id="UP000002729">
    <property type="component" value="Unassembled WGS sequence"/>
</dbReference>
<reference evidence="3 4" key="1">
    <citation type="journal article" date="2011" name="Proc. Natl. Acad. Sci. U.S.A.">
        <title>Niche of harmful alga Aureococcus anophagefferens revealed through ecogenomics.</title>
        <authorList>
            <person name="Gobler C.J."/>
            <person name="Berry D.L."/>
            <person name="Dyhrman S.T."/>
            <person name="Wilhelm S.W."/>
            <person name="Salamov A."/>
            <person name="Lobanov A.V."/>
            <person name="Zhang Y."/>
            <person name="Collier J.L."/>
            <person name="Wurch L.L."/>
            <person name="Kustka A.B."/>
            <person name="Dill B.D."/>
            <person name="Shah M."/>
            <person name="VerBerkmoes N.C."/>
            <person name="Kuo A."/>
            <person name="Terry A."/>
            <person name="Pangilinan J."/>
            <person name="Lindquist E.A."/>
            <person name="Lucas S."/>
            <person name="Paulsen I.T."/>
            <person name="Hattenrath-Lehmann T.K."/>
            <person name="Talmage S.C."/>
            <person name="Walker E.A."/>
            <person name="Koch F."/>
            <person name="Burson A.M."/>
            <person name="Marcoval M.A."/>
            <person name="Tang Y.Z."/>
            <person name="Lecleir G.R."/>
            <person name="Coyne K.J."/>
            <person name="Berg G.M."/>
            <person name="Bertrand E.M."/>
            <person name="Saito M.A."/>
            <person name="Gladyshev V.N."/>
            <person name="Grigoriev I.V."/>
        </authorList>
    </citation>
    <scope>NUCLEOTIDE SEQUENCE [LARGE SCALE GENOMIC DNA]</scope>
    <source>
        <strain evidence="4">CCMP 1984</strain>
    </source>
</reference>
<organism evidence="4">
    <name type="scientific">Aureococcus anophagefferens</name>
    <name type="common">Harmful bloom alga</name>
    <dbReference type="NCBI Taxonomy" id="44056"/>
    <lineage>
        <taxon>Eukaryota</taxon>
        <taxon>Sar</taxon>
        <taxon>Stramenopiles</taxon>
        <taxon>Ochrophyta</taxon>
        <taxon>Pelagophyceae</taxon>
        <taxon>Pelagomonadales</taxon>
        <taxon>Pelagomonadaceae</taxon>
        <taxon>Aureococcus</taxon>
    </lineage>
</organism>
<keyword evidence="2" id="KW-0472">Membrane</keyword>
<dbReference type="AlphaFoldDB" id="F0Y6T7"/>
<keyword evidence="2" id="KW-1133">Transmembrane helix</keyword>
<dbReference type="OrthoDB" id="78094at2759"/>
<dbReference type="GeneID" id="20224300"/>
<feature type="coiled-coil region" evidence="1">
    <location>
        <begin position="356"/>
        <end position="383"/>
    </location>
</feature>
<dbReference type="RefSeq" id="XP_009036425.1">
    <property type="nucleotide sequence ID" value="XM_009038177.1"/>
</dbReference>
<protein>
    <submittedName>
        <fullName evidence="3">Uncharacterized protein</fullName>
    </submittedName>
</protein>
<dbReference type="InParanoid" id="F0Y6T7"/>
<keyword evidence="4" id="KW-1185">Reference proteome</keyword>
<sequence length="1095" mass="122745">MQRREHELRTRAHVAWAEQRERVEATRQECGAALTDLRQELRSRFEMAERKQFDILREDRSEQERMQAEVGEIRGTVAALREEALRAEQIAHRRATEAFNKVSEAAEDAKRTAWNASHEVHERVEAAIKTVETLSREVEQVQRVQGGFNLRIDAELRAGRLAVARATAAAGHADTVSSEPDIEVAGTAEHDVTARFRNELAALEYRVTADVAATRATLRDEALRREQSTSDQEASWRRSADATEARLRSCEEKLATCIAVTRRRDVLKIKTPTTSSEPETGELGLRATAFAELEGALERRVTQGLQGVASGMAAAIERLASSLSEARAEISREGDARRTLEASVTHAVESAVLCVANATRVEIAKHTDDASRLEAQMRRADALHGDHVQGRCERVEEALICRVAERERGLRLVRTEISQATHVLLDELAQERHARIRAAAVEAANAKRALAVSSLMTDSRRLADNAETLSTIKTSIHELDRAYQLRFGQAASSVDALAARFEERSFYLYSHYWKHSNYLCASDQMILHNTTLFCIHVEVPVEVQARNASAASCARQFELAVAAMIHRVDVEKNINRFLNQPESNVTGHVIWQAIQFTAKEKAMALPSSFTRSSSMNLVTPKLVDTSDRSLVEAFSKTFRSGGDETDLERPMFYLTPYLTCDKCNSLMFIDAANARNFGARMSRDTCKRRADDEVLGMCPSCASTANLQLGAHDFLDKIAGVHIDFTFSGNVHVRIELEPSLNKALSPGGEIKVFWYKSKEQVRLLFENYLVLAERTGFLPPRYVVESNVREIVRGYSNQGNKSCSLLQAYEAMAWMDHQEGIGADASWLIKRRNTPEGVHYQSLQPASRQIVTSLSDNLLQEKEPPSLDNAALVALQEHTAKLDSLIAYVNAQFEHLEMKIYVYLHSSLFSPPFLVSPAYYLVYSPDLHFPLGPVWPLQYIRGMDCLSRNIHLACATSVKGFLGALARAISLDNTKAALAKCEIRKREKIRRRASVYEGYHFLYTLDILACPLLCITVILLWIIPVRPRVRYHASRLFHKHFDFSHFSSPFSSLSTLLLLPPKYAVRSPSLLSDSDEASSGSWDQLPQDCKALQL</sequence>
<evidence type="ECO:0000313" key="4">
    <source>
        <dbReference type="Proteomes" id="UP000002729"/>
    </source>
</evidence>
<feature type="transmembrane region" description="Helical" evidence="2">
    <location>
        <begin position="1002"/>
        <end position="1024"/>
    </location>
</feature>
<evidence type="ECO:0000256" key="2">
    <source>
        <dbReference type="SAM" id="Phobius"/>
    </source>
</evidence>
<accession>F0Y6T7</accession>
<keyword evidence="1" id="KW-0175">Coiled coil</keyword>